<dbReference type="SMART" id="SM00283">
    <property type="entry name" value="MA"/>
    <property type="match status" value="1"/>
</dbReference>
<organism evidence="8 10">
    <name type="scientific">Shewanella psychromarinicola</name>
    <dbReference type="NCBI Taxonomy" id="2487742"/>
    <lineage>
        <taxon>Bacteria</taxon>
        <taxon>Pseudomonadati</taxon>
        <taxon>Pseudomonadota</taxon>
        <taxon>Gammaproteobacteria</taxon>
        <taxon>Alteromonadales</taxon>
        <taxon>Shewanellaceae</taxon>
        <taxon>Shewanella</taxon>
    </lineage>
</organism>
<evidence type="ECO:0000256" key="3">
    <source>
        <dbReference type="ARBA" id="ARBA00029447"/>
    </source>
</evidence>
<evidence type="ECO:0000256" key="1">
    <source>
        <dbReference type="ARBA" id="ARBA00022500"/>
    </source>
</evidence>
<dbReference type="PRINTS" id="PR00260">
    <property type="entry name" value="CHEMTRNSDUCR"/>
</dbReference>
<dbReference type="PANTHER" id="PTHR43531:SF11">
    <property type="entry name" value="METHYL-ACCEPTING CHEMOTAXIS PROTEIN 3"/>
    <property type="match status" value="1"/>
</dbReference>
<dbReference type="Proteomes" id="UP000273778">
    <property type="component" value="Chromosome"/>
</dbReference>
<name>A0A3N4DAG7_9GAMM</name>
<feature type="transmembrane region" description="Helical" evidence="5">
    <location>
        <begin position="54"/>
        <end position="73"/>
    </location>
</feature>
<keyword evidence="9" id="KW-1185">Reference proteome</keyword>
<evidence type="ECO:0000313" key="10">
    <source>
        <dbReference type="Proteomes" id="UP000278855"/>
    </source>
</evidence>
<keyword evidence="5" id="KW-0472">Membrane</keyword>
<dbReference type="PROSITE" id="PS50111">
    <property type="entry name" value="CHEMOTAXIS_TRANSDUC_2"/>
    <property type="match status" value="1"/>
</dbReference>
<keyword evidence="5" id="KW-0812">Transmembrane</keyword>
<dbReference type="AlphaFoldDB" id="A0A3N4DAG7"/>
<reference evidence="8" key="3">
    <citation type="submission" date="2018-11" db="EMBL/GenBank/DDBJ databases">
        <authorList>
            <person name="Hwang Y.J."/>
            <person name="Hwang C.Y."/>
        </authorList>
    </citation>
    <scope>NUCLEOTIDE SEQUENCE</scope>
    <source>
        <strain evidence="8">R106</strain>
    </source>
</reference>
<dbReference type="Proteomes" id="UP000278855">
    <property type="component" value="Unassembled WGS sequence"/>
</dbReference>
<dbReference type="EMBL" id="CP034073">
    <property type="protein sequence ID" value="AZG34615.1"/>
    <property type="molecule type" value="Genomic_DNA"/>
</dbReference>
<proteinExistence type="inferred from homology"/>
<reference evidence="10" key="2">
    <citation type="submission" date="2018-11" db="EMBL/GenBank/DDBJ databases">
        <title>Shewanella sp. R106.</title>
        <authorList>
            <person name="Hwang Y.J."/>
            <person name="Hwang C.Y."/>
        </authorList>
    </citation>
    <scope>NUCLEOTIDE SEQUENCE [LARGE SCALE GENOMIC DNA]</scope>
    <source>
        <strain evidence="10">R106</strain>
    </source>
</reference>
<dbReference type="GO" id="GO:0006935">
    <property type="term" value="P:chemotaxis"/>
    <property type="evidence" value="ECO:0007669"/>
    <property type="project" value="UniProtKB-KW"/>
</dbReference>
<evidence type="ECO:0000313" key="8">
    <source>
        <dbReference type="EMBL" id="RPA22873.1"/>
    </source>
</evidence>
<dbReference type="InterPro" id="IPR004089">
    <property type="entry name" value="MCPsignal_dom"/>
</dbReference>
<dbReference type="OrthoDB" id="9795078at2"/>
<keyword evidence="1" id="KW-0145">Chemotaxis</keyword>
<dbReference type="KEGG" id="spsr:EGC80_06560"/>
<dbReference type="InterPro" id="IPR051310">
    <property type="entry name" value="MCP_chemotaxis"/>
</dbReference>
<dbReference type="RefSeq" id="WP_124014075.1">
    <property type="nucleotide sequence ID" value="NZ_CP034073.1"/>
</dbReference>
<keyword evidence="5" id="KW-1133">Transmembrane helix</keyword>
<sequence length="498" mass="53407">MTPFTLWRSAFLPKFHSWGSDELRNIDTLLFFTLLSICTGLYSIMKWNQYENQLLLYTSVGVVITQIGAGLLIKWLRSPWLAINLGLAGVVLHALNLVYQSGGPISAQAFWIPLIIIAIFLTTRLINAVIWSLVVIAATSAMLMRVLADIPLPHLILTADQAKLETWAGVLLPLIVIVIAQGFTAIQRQKAHKLTQESQQQMQQAAAKSLAGEEQLSGVLSSAGDNANQLNQVAGSLALQANALHSQVTSLNTNCDAQASATEQMNQQLQQMTQDIAQSEQFVCGLKERSQVISTQAERSASSLLASTQAIDHILDSNLAIMSVADLISSVADQTNLLALNAAIEAARAGDKGRSFSVVADQVRELSAKSRHSAIEIRTLLDNSKEQVLQGQKVIQHTATEVSGILEQITPVLGDINQLADIMSQQVLALNELNCASSHVATSVVNTHHISDSVAAQGTALTQQVSALNVLAESLDACVNSSANKPLVKDKSSSANGS</sequence>
<dbReference type="Pfam" id="PF00015">
    <property type="entry name" value="MCPsignal"/>
    <property type="match status" value="1"/>
</dbReference>
<dbReference type="InterPro" id="IPR004090">
    <property type="entry name" value="Chemotax_Me-accpt_rcpt"/>
</dbReference>
<reference evidence="7 9" key="1">
    <citation type="submission" date="2018-11" db="EMBL/GenBank/DDBJ databases">
        <title>Shewanella sp. M2.</title>
        <authorList>
            <person name="Hwang Y.J."/>
            <person name="Hwang C.Y."/>
        </authorList>
    </citation>
    <scope>NUCLEOTIDE SEQUENCE [LARGE SCALE GENOMIC DNA]</scope>
    <source>
        <strain evidence="7 9">M2</strain>
    </source>
</reference>
<dbReference type="GO" id="GO:0007165">
    <property type="term" value="P:signal transduction"/>
    <property type="evidence" value="ECO:0007669"/>
    <property type="project" value="UniProtKB-KW"/>
</dbReference>
<comment type="similarity">
    <text evidence="3">Belongs to the methyl-accepting chemotaxis (MCP) protein family.</text>
</comment>
<evidence type="ECO:0000313" key="7">
    <source>
        <dbReference type="EMBL" id="AZG34615.1"/>
    </source>
</evidence>
<dbReference type="SUPFAM" id="SSF58104">
    <property type="entry name" value="Methyl-accepting chemotaxis protein (MCP) signaling domain"/>
    <property type="match status" value="1"/>
</dbReference>
<accession>A0A3N4DAG7</accession>
<evidence type="ECO:0000313" key="9">
    <source>
        <dbReference type="Proteomes" id="UP000273778"/>
    </source>
</evidence>
<dbReference type="PANTHER" id="PTHR43531">
    <property type="entry name" value="PROTEIN ICFG"/>
    <property type="match status" value="1"/>
</dbReference>
<gene>
    <name evidence="8" type="ORF">EGC77_20240</name>
    <name evidence="7" type="ORF">EGC80_06560</name>
</gene>
<feature type="transmembrane region" description="Helical" evidence="5">
    <location>
        <begin position="167"/>
        <end position="186"/>
    </location>
</feature>
<keyword evidence="2 4" id="KW-0807">Transducer</keyword>
<dbReference type="Gene3D" id="1.10.287.950">
    <property type="entry name" value="Methyl-accepting chemotaxis protein"/>
    <property type="match status" value="1"/>
</dbReference>
<evidence type="ECO:0000256" key="4">
    <source>
        <dbReference type="PROSITE-ProRule" id="PRU00284"/>
    </source>
</evidence>
<feature type="domain" description="Methyl-accepting transducer" evidence="6">
    <location>
        <begin position="233"/>
        <end position="455"/>
    </location>
</feature>
<dbReference type="GO" id="GO:0005886">
    <property type="term" value="C:plasma membrane"/>
    <property type="evidence" value="ECO:0007669"/>
    <property type="project" value="TreeGrafter"/>
</dbReference>
<protein>
    <submittedName>
        <fullName evidence="8">Chemotaxis protein</fullName>
    </submittedName>
</protein>
<dbReference type="EMBL" id="RKKB01000024">
    <property type="protein sequence ID" value="RPA22873.1"/>
    <property type="molecule type" value="Genomic_DNA"/>
</dbReference>
<feature type="transmembrane region" description="Helical" evidence="5">
    <location>
        <begin position="80"/>
        <end position="99"/>
    </location>
</feature>
<dbReference type="GO" id="GO:0004888">
    <property type="term" value="F:transmembrane signaling receptor activity"/>
    <property type="evidence" value="ECO:0007669"/>
    <property type="project" value="InterPro"/>
</dbReference>
<feature type="transmembrane region" description="Helical" evidence="5">
    <location>
        <begin position="29"/>
        <end position="48"/>
    </location>
</feature>
<evidence type="ECO:0000259" key="6">
    <source>
        <dbReference type="PROSITE" id="PS50111"/>
    </source>
</evidence>
<evidence type="ECO:0000256" key="2">
    <source>
        <dbReference type="ARBA" id="ARBA00023224"/>
    </source>
</evidence>
<evidence type="ECO:0000256" key="5">
    <source>
        <dbReference type="SAM" id="Phobius"/>
    </source>
</evidence>